<name>A0A6A4I0F8_9AGAR</name>
<sequence>MLVEQETISNILLRTASCKPQWLSQTQPDLLYTHLQSLAVSSYNDYLPSPLKYSSKKDKIRTITSLFQSAAATLPASPQNVNYYRFTVDYLLSKVGQAVVESVRTLVPALNYTPSTSDHLYDQQLLPVIVVLRLPGKTLPTLLLAYTGVFSARALAVTIGFVAFANVHNGWFNTVCTTPWFDIAPGFVNTFFSTSPLCDNDVGSAAHVSHTINTARSLAEL</sequence>
<organism evidence="1 2">
    <name type="scientific">Gymnopus androsaceus JB14</name>
    <dbReference type="NCBI Taxonomy" id="1447944"/>
    <lineage>
        <taxon>Eukaryota</taxon>
        <taxon>Fungi</taxon>
        <taxon>Dikarya</taxon>
        <taxon>Basidiomycota</taxon>
        <taxon>Agaricomycotina</taxon>
        <taxon>Agaricomycetes</taxon>
        <taxon>Agaricomycetidae</taxon>
        <taxon>Agaricales</taxon>
        <taxon>Marasmiineae</taxon>
        <taxon>Omphalotaceae</taxon>
        <taxon>Gymnopus</taxon>
    </lineage>
</organism>
<accession>A0A6A4I0F8</accession>
<gene>
    <name evidence="1" type="ORF">BT96DRAFT_990322</name>
</gene>
<dbReference type="EMBL" id="ML769425">
    <property type="protein sequence ID" value="KAE9403460.1"/>
    <property type="molecule type" value="Genomic_DNA"/>
</dbReference>
<dbReference type="Proteomes" id="UP000799118">
    <property type="component" value="Unassembled WGS sequence"/>
</dbReference>
<proteinExistence type="predicted"/>
<evidence type="ECO:0000313" key="1">
    <source>
        <dbReference type="EMBL" id="KAE9403460.1"/>
    </source>
</evidence>
<reference evidence="1" key="1">
    <citation type="journal article" date="2019" name="Environ. Microbiol.">
        <title>Fungal ecological strategies reflected in gene transcription - a case study of two litter decomposers.</title>
        <authorList>
            <person name="Barbi F."/>
            <person name="Kohler A."/>
            <person name="Barry K."/>
            <person name="Baskaran P."/>
            <person name="Daum C."/>
            <person name="Fauchery L."/>
            <person name="Ihrmark K."/>
            <person name="Kuo A."/>
            <person name="LaButti K."/>
            <person name="Lipzen A."/>
            <person name="Morin E."/>
            <person name="Grigoriev I.V."/>
            <person name="Henrissat B."/>
            <person name="Lindahl B."/>
            <person name="Martin F."/>
        </authorList>
    </citation>
    <scope>NUCLEOTIDE SEQUENCE</scope>
    <source>
        <strain evidence="1">JB14</strain>
    </source>
</reference>
<dbReference type="AlphaFoldDB" id="A0A6A4I0F8"/>
<protein>
    <submittedName>
        <fullName evidence="1">Uncharacterized protein</fullName>
    </submittedName>
</protein>
<keyword evidence="2" id="KW-1185">Reference proteome</keyword>
<evidence type="ECO:0000313" key="2">
    <source>
        <dbReference type="Proteomes" id="UP000799118"/>
    </source>
</evidence>